<name>A0A8X6TJ73_NEPPI</name>
<dbReference type="Proteomes" id="UP000887013">
    <property type="component" value="Unassembled WGS sequence"/>
</dbReference>
<accession>A0A8X6TJ73</accession>
<gene>
    <name evidence="1" type="ORF">NPIL_159961</name>
</gene>
<dbReference type="OrthoDB" id="4843387at2759"/>
<evidence type="ECO:0000313" key="2">
    <source>
        <dbReference type="Proteomes" id="UP000887013"/>
    </source>
</evidence>
<protein>
    <submittedName>
        <fullName evidence="1">Uncharacterized protein</fullName>
    </submittedName>
</protein>
<dbReference type="EMBL" id="BMAW01011354">
    <property type="protein sequence ID" value="GFT23358.1"/>
    <property type="molecule type" value="Genomic_DNA"/>
</dbReference>
<organism evidence="1 2">
    <name type="scientific">Nephila pilipes</name>
    <name type="common">Giant wood spider</name>
    <name type="synonym">Nephila maculata</name>
    <dbReference type="NCBI Taxonomy" id="299642"/>
    <lineage>
        <taxon>Eukaryota</taxon>
        <taxon>Metazoa</taxon>
        <taxon>Ecdysozoa</taxon>
        <taxon>Arthropoda</taxon>
        <taxon>Chelicerata</taxon>
        <taxon>Arachnida</taxon>
        <taxon>Araneae</taxon>
        <taxon>Araneomorphae</taxon>
        <taxon>Entelegynae</taxon>
        <taxon>Araneoidea</taxon>
        <taxon>Nephilidae</taxon>
        <taxon>Nephila</taxon>
    </lineage>
</organism>
<evidence type="ECO:0000313" key="1">
    <source>
        <dbReference type="EMBL" id="GFT23358.1"/>
    </source>
</evidence>
<dbReference type="AlphaFoldDB" id="A0A8X6TJ73"/>
<keyword evidence="2" id="KW-1185">Reference proteome</keyword>
<sequence>MPVTSQKETIMISGVIVCGDIVLNGRTEFHIFDINSVTGDTYCKEVIVPNVRLFRGAIGPDFVSMEAKHGRIGLLMFSSYRKMKISLEENSQCSPLI</sequence>
<comment type="caution">
    <text evidence="1">The sequence shown here is derived from an EMBL/GenBank/DDBJ whole genome shotgun (WGS) entry which is preliminary data.</text>
</comment>
<proteinExistence type="predicted"/>
<reference evidence="1" key="1">
    <citation type="submission" date="2020-08" db="EMBL/GenBank/DDBJ databases">
        <title>Multicomponent nature underlies the extraordinary mechanical properties of spider dragline silk.</title>
        <authorList>
            <person name="Kono N."/>
            <person name="Nakamura H."/>
            <person name="Mori M."/>
            <person name="Yoshida Y."/>
            <person name="Ohtoshi R."/>
            <person name="Malay A.D."/>
            <person name="Moran D.A.P."/>
            <person name="Tomita M."/>
            <person name="Numata K."/>
            <person name="Arakawa K."/>
        </authorList>
    </citation>
    <scope>NUCLEOTIDE SEQUENCE</scope>
</reference>